<dbReference type="GO" id="GO:0008320">
    <property type="term" value="F:protein transmembrane transporter activity"/>
    <property type="evidence" value="ECO:0007669"/>
    <property type="project" value="UniProtKB-UniRule"/>
</dbReference>
<reference evidence="11" key="2">
    <citation type="submission" date="2020-09" db="EMBL/GenBank/DDBJ databases">
        <authorList>
            <person name="Sun Q."/>
            <person name="Zhou Y."/>
        </authorList>
    </citation>
    <scope>NUCLEOTIDE SEQUENCE</scope>
    <source>
        <strain evidence="11">CGMCC 1.15425</strain>
    </source>
</reference>
<feature type="compositionally biased region" description="Basic and acidic residues" evidence="10">
    <location>
        <begin position="91"/>
        <end position="106"/>
    </location>
</feature>
<dbReference type="PANTHER" id="PTHR33162:SF1">
    <property type="entry name" value="SEC-INDEPENDENT PROTEIN TRANSLOCASE PROTEIN TATA, CHLOROPLASTIC"/>
    <property type="match status" value="1"/>
</dbReference>
<evidence type="ECO:0000256" key="9">
    <source>
        <dbReference type="HAMAP-Rule" id="MF_00237"/>
    </source>
</evidence>
<keyword evidence="3 9" id="KW-1003">Cell membrane</keyword>
<organism evidence="11 12">
    <name type="scientific">Pseudohongiella nitratireducens</name>
    <dbReference type="NCBI Taxonomy" id="1768907"/>
    <lineage>
        <taxon>Bacteria</taxon>
        <taxon>Pseudomonadati</taxon>
        <taxon>Pseudomonadota</taxon>
        <taxon>Gammaproteobacteria</taxon>
        <taxon>Pseudomonadales</taxon>
        <taxon>Pseudohongiellaceae</taxon>
        <taxon>Pseudohongiella</taxon>
    </lineage>
</organism>
<dbReference type="PANTHER" id="PTHR33162">
    <property type="entry name" value="SEC-INDEPENDENT PROTEIN TRANSLOCASE PROTEIN TATA, CHLOROPLASTIC"/>
    <property type="match status" value="1"/>
</dbReference>
<dbReference type="InterPro" id="IPR003369">
    <property type="entry name" value="TatA/B/E"/>
</dbReference>
<keyword evidence="2 9" id="KW-0813">Transport</keyword>
<reference evidence="11" key="1">
    <citation type="journal article" date="2014" name="Int. J. Syst. Evol. Microbiol.">
        <title>Complete genome sequence of Corynebacterium casei LMG S-19264T (=DSM 44701T), isolated from a smear-ripened cheese.</title>
        <authorList>
            <consortium name="US DOE Joint Genome Institute (JGI-PGF)"/>
            <person name="Walter F."/>
            <person name="Albersmeier A."/>
            <person name="Kalinowski J."/>
            <person name="Ruckert C."/>
        </authorList>
    </citation>
    <scope>NUCLEOTIDE SEQUENCE</scope>
    <source>
        <strain evidence="11">CGMCC 1.15425</strain>
    </source>
</reference>
<keyword evidence="12" id="KW-1185">Reference proteome</keyword>
<evidence type="ECO:0000256" key="5">
    <source>
        <dbReference type="ARBA" id="ARBA00022927"/>
    </source>
</evidence>
<comment type="function">
    <text evidence="9">Part of the twin-arginine translocation (Tat) system that transports large folded proteins containing a characteristic twin-arginine motif in their signal peptide across membranes. Together with TatC, TatB is part of a receptor directly interacting with Tat signal peptides. TatB may form an oligomeric binding site that transiently accommodates folded Tat precursor proteins before their translocation.</text>
</comment>
<evidence type="ECO:0000256" key="2">
    <source>
        <dbReference type="ARBA" id="ARBA00022448"/>
    </source>
</evidence>
<keyword evidence="7 9" id="KW-0811">Translocation</keyword>
<comment type="caution">
    <text evidence="11">The sequence shown here is derived from an EMBL/GenBank/DDBJ whole genome shotgun (WGS) entry which is preliminary data.</text>
</comment>
<evidence type="ECO:0000256" key="10">
    <source>
        <dbReference type="SAM" id="MobiDB-lite"/>
    </source>
</evidence>
<dbReference type="EMBL" id="BMIY01000002">
    <property type="protein sequence ID" value="GGG49740.1"/>
    <property type="molecule type" value="Genomic_DNA"/>
</dbReference>
<dbReference type="HAMAP" id="MF_00237">
    <property type="entry name" value="TatB"/>
    <property type="match status" value="1"/>
</dbReference>
<keyword evidence="5 9" id="KW-0653">Protein transport</keyword>
<evidence type="ECO:0000256" key="6">
    <source>
        <dbReference type="ARBA" id="ARBA00022989"/>
    </source>
</evidence>
<evidence type="ECO:0000313" key="11">
    <source>
        <dbReference type="EMBL" id="GGG49740.1"/>
    </source>
</evidence>
<evidence type="ECO:0000256" key="4">
    <source>
        <dbReference type="ARBA" id="ARBA00022692"/>
    </source>
</evidence>
<keyword evidence="4 9" id="KW-0812">Transmembrane</keyword>
<dbReference type="Gene3D" id="1.20.5.3310">
    <property type="match status" value="1"/>
</dbReference>
<feature type="compositionally biased region" description="Basic and acidic residues" evidence="10">
    <location>
        <begin position="208"/>
        <end position="222"/>
    </location>
</feature>
<comment type="subcellular location">
    <subcellularLocation>
        <location evidence="9">Cell membrane</location>
        <topology evidence="9">Single-pass membrane protein</topology>
    </subcellularLocation>
    <subcellularLocation>
        <location evidence="1">Membrane</location>
        <topology evidence="1">Single-pass membrane protein</topology>
    </subcellularLocation>
</comment>
<evidence type="ECO:0000256" key="7">
    <source>
        <dbReference type="ARBA" id="ARBA00023010"/>
    </source>
</evidence>
<keyword evidence="8 9" id="KW-0472">Membrane</keyword>
<evidence type="ECO:0000256" key="8">
    <source>
        <dbReference type="ARBA" id="ARBA00023136"/>
    </source>
</evidence>
<proteinExistence type="inferred from homology"/>
<keyword evidence="6 9" id="KW-1133">Transmembrane helix</keyword>
<evidence type="ECO:0000256" key="3">
    <source>
        <dbReference type="ARBA" id="ARBA00022475"/>
    </source>
</evidence>
<feature type="region of interest" description="Disordered" evidence="10">
    <location>
        <begin position="86"/>
        <end position="222"/>
    </location>
</feature>
<dbReference type="Pfam" id="PF02416">
    <property type="entry name" value="TatA_B_E"/>
    <property type="match status" value="1"/>
</dbReference>
<dbReference type="GO" id="GO:0033281">
    <property type="term" value="C:TAT protein transport complex"/>
    <property type="evidence" value="ECO:0007669"/>
    <property type="project" value="UniProtKB-UniRule"/>
</dbReference>
<dbReference type="AlphaFoldDB" id="A0A917GKA4"/>
<dbReference type="OrthoDB" id="9816005at2"/>
<feature type="compositionally biased region" description="Basic and acidic residues" evidence="10">
    <location>
        <begin position="122"/>
        <end position="132"/>
    </location>
</feature>
<dbReference type="NCBIfam" id="TIGR01410">
    <property type="entry name" value="tatB"/>
    <property type="match status" value="1"/>
</dbReference>
<gene>
    <name evidence="9" type="primary">tatB</name>
    <name evidence="11" type="ORF">GCM10011403_03590</name>
</gene>
<evidence type="ECO:0000256" key="1">
    <source>
        <dbReference type="ARBA" id="ARBA00004167"/>
    </source>
</evidence>
<comment type="subunit">
    <text evidence="9">The Tat system comprises two distinct complexes: a TatABC complex, containing multiple copies of TatA, TatB and TatC subunits, and a separate TatA complex, containing only TatA subunits. Substrates initially bind to the TatABC complex, which probably triggers association of the separate TatA complex to form the active translocon.</text>
</comment>
<dbReference type="Proteomes" id="UP000627715">
    <property type="component" value="Unassembled WGS sequence"/>
</dbReference>
<name>A0A917GKA4_9GAMM</name>
<dbReference type="GO" id="GO:0043953">
    <property type="term" value="P:protein transport by the Tat complex"/>
    <property type="evidence" value="ECO:0007669"/>
    <property type="project" value="UniProtKB-UniRule"/>
</dbReference>
<protein>
    <recommendedName>
        <fullName evidence="9">Sec-independent protein translocase protein TatB</fullName>
    </recommendedName>
</protein>
<evidence type="ECO:0000313" key="12">
    <source>
        <dbReference type="Proteomes" id="UP000627715"/>
    </source>
</evidence>
<sequence length="222" mass="24198">MLDIGLFELVLIGIVALLVLGPEKMPSAVRTAVLWIGRAKRSFNKVKNEIEQQIDADDIRRQLHNESILADIEKAKKNANQLIEDTQSEIDETREQVNRSVEDIKKMPTVTNSAEEGIPTAEPDKKSDKTDSTKTVLADQQEPEVSATPPGDEEPSATTVASQNSETEQSSNNESGDNETKAKPVVEDFYNTPPEGIVSIHGSTVVGKKPDNDDSEADSAKS</sequence>
<feature type="compositionally biased region" description="Low complexity" evidence="10">
    <location>
        <begin position="162"/>
        <end position="175"/>
    </location>
</feature>
<dbReference type="InterPro" id="IPR018448">
    <property type="entry name" value="TatB"/>
</dbReference>
<comment type="similarity">
    <text evidence="9">Belongs to the TatB family.</text>
</comment>
<dbReference type="RefSeq" id="WP_068812021.1">
    <property type="nucleotide sequence ID" value="NZ_BMIY01000002.1"/>
</dbReference>
<dbReference type="PRINTS" id="PR01506">
    <property type="entry name" value="TATBPROTEIN"/>
</dbReference>
<accession>A0A917GKA4</accession>